<evidence type="ECO:0000313" key="4">
    <source>
        <dbReference type="EMBL" id="ACZ43310.1"/>
    </source>
</evidence>
<protein>
    <recommendedName>
        <fullName evidence="3">Peptidase M15C domain-containing protein</fullName>
    </recommendedName>
</protein>
<dbReference type="PRINTS" id="PR01217">
    <property type="entry name" value="PRICHEXTENSN"/>
</dbReference>
<feature type="compositionally biased region" description="Pro residues" evidence="1">
    <location>
        <begin position="123"/>
        <end position="165"/>
    </location>
</feature>
<dbReference type="HOGENOM" id="CLU_066235_2_0_0"/>
<dbReference type="STRING" id="525904.Tter_2415"/>
<evidence type="ECO:0000313" key="5">
    <source>
        <dbReference type="Proteomes" id="UP000000323"/>
    </source>
</evidence>
<dbReference type="AlphaFoldDB" id="D1CHT9"/>
<feature type="region of interest" description="Disordered" evidence="1">
    <location>
        <begin position="113"/>
        <end position="168"/>
    </location>
</feature>
<evidence type="ECO:0000256" key="1">
    <source>
        <dbReference type="SAM" id="MobiDB-lite"/>
    </source>
</evidence>
<feature type="domain" description="Peptidase M15C" evidence="3">
    <location>
        <begin position="274"/>
        <end position="354"/>
    </location>
</feature>
<evidence type="ECO:0000256" key="2">
    <source>
        <dbReference type="SAM" id="Phobius"/>
    </source>
</evidence>
<feature type="region of interest" description="Disordered" evidence="1">
    <location>
        <begin position="50"/>
        <end position="94"/>
    </location>
</feature>
<keyword evidence="2" id="KW-0812">Transmembrane</keyword>
<accession>D1CHT9</accession>
<keyword evidence="2" id="KW-0472">Membrane</keyword>
<dbReference type="KEGG" id="ttr:Tter_2415"/>
<keyword evidence="2" id="KW-1133">Transmembrane helix</keyword>
<name>D1CHT9_THET1</name>
<proteinExistence type="predicted"/>
<dbReference type="EMBL" id="CP001826">
    <property type="protein sequence ID" value="ACZ43310.1"/>
    <property type="molecule type" value="Genomic_DNA"/>
</dbReference>
<dbReference type="Proteomes" id="UP000000323">
    <property type="component" value="Chromosome 2"/>
</dbReference>
<dbReference type="InterPro" id="IPR009045">
    <property type="entry name" value="Zn_M74/Hedgehog-like"/>
</dbReference>
<keyword evidence="5" id="KW-1185">Reference proteome</keyword>
<evidence type="ECO:0000259" key="3">
    <source>
        <dbReference type="Pfam" id="PF13539"/>
    </source>
</evidence>
<feature type="transmembrane region" description="Helical" evidence="2">
    <location>
        <begin position="20"/>
        <end position="42"/>
    </location>
</feature>
<organism evidence="4 5">
    <name type="scientific">Thermobaculum terrenum (strain ATCC BAA-798 / CCMEE 7001 / YNP1)</name>
    <dbReference type="NCBI Taxonomy" id="525904"/>
    <lineage>
        <taxon>Bacteria</taxon>
        <taxon>Bacillati</taxon>
        <taxon>Chloroflexota</taxon>
        <taxon>Chloroflexia</taxon>
        <taxon>Candidatus Thermobaculales</taxon>
        <taxon>Candidatus Thermobaculaceae</taxon>
        <taxon>Thermobaculum</taxon>
    </lineage>
</organism>
<gene>
    <name evidence="4" type="ordered locus">Tter_2415</name>
</gene>
<dbReference type="Gene3D" id="3.30.1380.10">
    <property type="match status" value="1"/>
</dbReference>
<dbReference type="eggNOG" id="COG2843">
    <property type="taxonomic scope" value="Bacteria"/>
</dbReference>
<dbReference type="InterPro" id="IPR039561">
    <property type="entry name" value="Peptidase_M15C"/>
</dbReference>
<dbReference type="GO" id="GO:0008233">
    <property type="term" value="F:peptidase activity"/>
    <property type="evidence" value="ECO:0007669"/>
    <property type="project" value="InterPro"/>
</dbReference>
<dbReference type="SUPFAM" id="SSF55166">
    <property type="entry name" value="Hedgehog/DD-peptidase"/>
    <property type="match status" value="1"/>
</dbReference>
<dbReference type="Pfam" id="PF13539">
    <property type="entry name" value="Peptidase_M15_4"/>
    <property type="match status" value="1"/>
</dbReference>
<sequence length="358" mass="39552">MLGMRGYHSKQGRSRPWMGYLARVILAAAALVLVSAVGYWVLAEDVSRPSSAAHTATPTPVKAASAVPTSTVVRPTPTPIPPTPTAKGRSVSVGREVSQVYRSSANRAYARARARHRESRMPKVPPTPTPHPTPTALPTPTPTRVPPTPTPTPLPPTPTPTPAPPQDDFVGYVGRIDAATRNRMRYSWRPGCPVPLEDLRLVTVRYWGFDGRPHMGELVIHERYTYAIVQVMHELYDARYPIERMQLVDVYGGDDDRSMAANNTSAFNCRAVTGRPGVWSEHSYGWAIDINPVQNPYVTASGVVLPPAGQRYLDRTQDLPGMIKPGDVVVRAFERIGWRWGGYWSDPKDYQHFSATGR</sequence>
<reference evidence="5" key="1">
    <citation type="journal article" date="2010" name="Stand. Genomic Sci.">
        <title>Complete genome sequence of 'Thermobaculum terrenum' type strain (YNP1).</title>
        <authorList>
            <person name="Kiss H."/>
            <person name="Cleland D."/>
            <person name="Lapidus A."/>
            <person name="Lucas S."/>
            <person name="Glavina Del Rio T."/>
            <person name="Nolan M."/>
            <person name="Tice H."/>
            <person name="Han C."/>
            <person name="Goodwin L."/>
            <person name="Pitluck S."/>
            <person name="Liolios K."/>
            <person name="Ivanova N."/>
            <person name="Mavromatis K."/>
            <person name="Ovchinnikova G."/>
            <person name="Pati A."/>
            <person name="Chen A."/>
            <person name="Palaniappan K."/>
            <person name="Land M."/>
            <person name="Hauser L."/>
            <person name="Chang Y."/>
            <person name="Jeffries C."/>
            <person name="Lu M."/>
            <person name="Brettin T."/>
            <person name="Detter J."/>
            <person name="Goker M."/>
            <person name="Tindall B."/>
            <person name="Beck B."/>
            <person name="McDermott T."/>
            <person name="Woyke T."/>
            <person name="Bristow J."/>
            <person name="Eisen J."/>
            <person name="Markowitz V."/>
            <person name="Hugenholtz P."/>
            <person name="Kyrpides N."/>
            <person name="Klenk H."/>
            <person name="Cheng J."/>
        </authorList>
    </citation>
    <scope>NUCLEOTIDE SEQUENCE [LARGE SCALE GENOMIC DNA]</scope>
    <source>
        <strain evidence="5">ATCC BAA-798 / YNP1</strain>
    </source>
</reference>